<keyword evidence="1" id="KW-1133">Transmembrane helix</keyword>
<sequence length="159" mass="18038">MDDHTYDPFDDIRNQLKKTRRQLLPLWIKIFLWFFLITGGLAIPGLLAGLLGATYSISLYGLESYEPISPVGLLLSIIFIVKAITAFALWTEKDWAIQLALFDGYAGILVCGIMMFVYPFLNLANGFHFNLRLELIALIPFVIKMHDIQKEWNGAKVTA</sequence>
<accession>A0ABS5JUX9</accession>
<dbReference type="RefSeq" id="WP_212215946.1">
    <property type="nucleotide sequence ID" value="NZ_JAGUCO010000006.1"/>
</dbReference>
<evidence type="ECO:0000256" key="1">
    <source>
        <dbReference type="SAM" id="Phobius"/>
    </source>
</evidence>
<evidence type="ECO:0000313" key="2">
    <source>
        <dbReference type="EMBL" id="MBS2098702.1"/>
    </source>
</evidence>
<feature type="transmembrane region" description="Helical" evidence="1">
    <location>
        <begin position="26"/>
        <end position="51"/>
    </location>
</feature>
<dbReference type="Proteomes" id="UP000708576">
    <property type="component" value="Unassembled WGS sequence"/>
</dbReference>
<comment type="caution">
    <text evidence="2">The sequence shown here is derived from an EMBL/GenBank/DDBJ whole genome shotgun (WGS) entry which is preliminary data.</text>
</comment>
<organism evidence="2 3">
    <name type="scientific">Carboxylicivirga linearis</name>
    <dbReference type="NCBI Taxonomy" id="1628157"/>
    <lineage>
        <taxon>Bacteria</taxon>
        <taxon>Pseudomonadati</taxon>
        <taxon>Bacteroidota</taxon>
        <taxon>Bacteroidia</taxon>
        <taxon>Marinilabiliales</taxon>
        <taxon>Marinilabiliaceae</taxon>
        <taxon>Carboxylicivirga</taxon>
    </lineage>
</organism>
<name>A0ABS5JUX9_9BACT</name>
<gene>
    <name evidence="2" type="ORF">KEM10_10465</name>
</gene>
<proteinExistence type="predicted"/>
<protein>
    <submittedName>
        <fullName evidence="2">Uncharacterized protein</fullName>
    </submittedName>
</protein>
<evidence type="ECO:0000313" key="3">
    <source>
        <dbReference type="Proteomes" id="UP000708576"/>
    </source>
</evidence>
<dbReference type="EMBL" id="JAGUCO010000006">
    <property type="protein sequence ID" value="MBS2098702.1"/>
    <property type="molecule type" value="Genomic_DNA"/>
</dbReference>
<feature type="transmembrane region" description="Helical" evidence="1">
    <location>
        <begin position="102"/>
        <end position="121"/>
    </location>
</feature>
<feature type="transmembrane region" description="Helical" evidence="1">
    <location>
        <begin position="71"/>
        <end position="90"/>
    </location>
</feature>
<keyword evidence="1" id="KW-0472">Membrane</keyword>
<reference evidence="2 3" key="1">
    <citation type="journal article" date="2015" name="Int. J. Syst. Evol. Microbiol.">
        <title>Carboxylicivirga linearis sp. nov., isolated from a sea cucumber culture pond.</title>
        <authorList>
            <person name="Wang F.Q."/>
            <person name="Zhou Y.X."/>
            <person name="Lin X.Z."/>
            <person name="Chen G.J."/>
            <person name="Du Z.J."/>
        </authorList>
    </citation>
    <scope>NUCLEOTIDE SEQUENCE [LARGE SCALE GENOMIC DNA]</scope>
    <source>
        <strain evidence="2 3">FB218</strain>
    </source>
</reference>
<keyword evidence="1" id="KW-0812">Transmembrane</keyword>
<keyword evidence="3" id="KW-1185">Reference proteome</keyword>